<evidence type="ECO:0000313" key="2">
    <source>
        <dbReference type="Proteomes" id="UP000263595"/>
    </source>
</evidence>
<accession>A0A383RVM6</accession>
<proteinExistence type="predicted"/>
<dbReference type="Pfam" id="PF13384">
    <property type="entry name" value="HTH_23"/>
    <property type="match status" value="1"/>
</dbReference>
<keyword evidence="2" id="KW-1185">Reference proteome</keyword>
<dbReference type="RefSeq" id="WP_119143009.1">
    <property type="nucleotide sequence ID" value="NZ_CBCSFL010000093.1"/>
</dbReference>
<dbReference type="EMBL" id="UNOZ01000027">
    <property type="protein sequence ID" value="SYX91137.1"/>
    <property type="molecule type" value="Genomic_DNA"/>
</dbReference>
<evidence type="ECO:0000313" key="1">
    <source>
        <dbReference type="EMBL" id="SYX91137.1"/>
    </source>
</evidence>
<dbReference type="Proteomes" id="UP000263595">
    <property type="component" value="Unassembled WGS sequence"/>
</dbReference>
<sequence length="279" mass="31747">MLTNEELSKLNARFENNANALISARQAGSIKAERSATGSDYEKLANPFAGYIVCPMYPIDNASKDFTLYPKWCLDVVEGVARLNWYRPEGDQRPLSVKKILLILQTCKQVDKYTIGEMFGFDSRQAERYVQAVRIIIPQLEKVVPDGLKVKIKSCTPLFEKSSQIVGIASSVDLTDDVPDVLDWKQHKAVWLDKLHRDYEIVFTEYNTREFYEADRLEILSEATVRYPVREPVVVEVLRVEHPMQAKALELIRGGLSVAKVARETGVHRNTVSKWKKAA</sequence>
<name>A0A383RVM6_9PSED</name>
<protein>
    <submittedName>
        <fullName evidence="1">Uncharacterized protein</fullName>
    </submittedName>
</protein>
<dbReference type="AlphaFoldDB" id="A0A383RVM6"/>
<reference evidence="2" key="1">
    <citation type="submission" date="2018-08" db="EMBL/GenBank/DDBJ databases">
        <authorList>
            <person name="Blom J."/>
        </authorList>
    </citation>
    <scope>NUCLEOTIDE SEQUENCE [LARGE SCALE GENOMIC DNA]</scope>
    <source>
        <strain evidence="2">CCOS 865</strain>
    </source>
</reference>
<dbReference type="Gene3D" id="1.10.10.10">
    <property type="entry name" value="Winged helix-like DNA-binding domain superfamily/Winged helix DNA-binding domain"/>
    <property type="match status" value="1"/>
</dbReference>
<dbReference type="OrthoDB" id="6925892at2"/>
<organism evidence="1 2">
    <name type="scientific">Pseudomonas reidholzensis</name>
    <dbReference type="NCBI Taxonomy" id="1785162"/>
    <lineage>
        <taxon>Bacteria</taxon>
        <taxon>Pseudomonadati</taxon>
        <taxon>Pseudomonadota</taxon>
        <taxon>Gammaproteobacteria</taxon>
        <taxon>Pseudomonadales</taxon>
        <taxon>Pseudomonadaceae</taxon>
        <taxon>Pseudomonas</taxon>
    </lineage>
</organism>
<dbReference type="InterPro" id="IPR036388">
    <property type="entry name" value="WH-like_DNA-bd_sf"/>
</dbReference>
<gene>
    <name evidence="1" type="ORF">CCOS865_03406</name>
</gene>